<feature type="compositionally biased region" description="Basic and acidic residues" evidence="6">
    <location>
        <begin position="462"/>
        <end position="472"/>
    </location>
</feature>
<keyword evidence="2 5" id="KW-0195">Cyclin</keyword>
<dbReference type="CDD" id="cd20587">
    <property type="entry name" value="CYCLIN_AcCycT_rpt1"/>
    <property type="match status" value="1"/>
</dbReference>
<feature type="compositionally biased region" description="Basic and acidic residues" evidence="6">
    <location>
        <begin position="434"/>
        <end position="444"/>
    </location>
</feature>
<dbReference type="InterPro" id="IPR043198">
    <property type="entry name" value="Cyclin/Ssn8"/>
</dbReference>
<dbReference type="GO" id="GO:0051301">
    <property type="term" value="P:cell division"/>
    <property type="evidence" value="ECO:0007669"/>
    <property type="project" value="UniProtKB-KW"/>
</dbReference>
<dbReference type="SUPFAM" id="SSF47954">
    <property type="entry name" value="Cyclin-like"/>
    <property type="match status" value="2"/>
</dbReference>
<proteinExistence type="inferred from homology"/>
<reference evidence="8" key="1">
    <citation type="submission" date="2019-07" db="EMBL/GenBank/DDBJ databases">
        <authorList>
            <person name="Dittberner H."/>
        </authorList>
    </citation>
    <scope>NUCLEOTIDE SEQUENCE [LARGE SCALE GENOMIC DNA]</scope>
</reference>
<evidence type="ECO:0000313" key="8">
    <source>
        <dbReference type="EMBL" id="VVB12420.1"/>
    </source>
</evidence>
<sequence length="472" mass="53280">MDGMLRGNVSGNERDVSSVLSNLHDNEVIPWYFSREEVEKNSPSRRDGIDLKKEIRLRKSYCTFLKELGVKLKVPQIMIASAIVFCHRFFLRQSHAKNDRWTIATACMFLAGKVEETPRALKDVIIVSYEMIHKKNLAPAQRKEVYEQQKEILLSGEELVLSTLNFDLSVGHPYKPLIEAIKKYRVEEAKAQFPQVAWSFVNDCLWTTLCLQYKPRHIAAGAFFLAAEHLTVDLKSYGESLCQEFDITPRQLEDVRGQMLELYEKKHIPASQGSIIESSVPVHQPVSGDIASTDKCSTHKHSNSDHHGGSSKPTQNQSDNGSGEAERTTPADIRDDSAAPDKSRNVSTGDAPVSQSPNDLKLLRDKVKAKLEAKKFQGERMWKKDLIDEDDLIEKELEDVELPVVDDKYKGKEILKINQMGTEHGEILDGNHLAADIKGEAGHTEEDEMADDDSSTIPSRNRKMESHSEENR</sequence>
<evidence type="ECO:0000256" key="5">
    <source>
        <dbReference type="RuleBase" id="RU000383"/>
    </source>
</evidence>
<dbReference type="InterPro" id="IPR006671">
    <property type="entry name" value="Cyclin_N"/>
</dbReference>
<evidence type="ECO:0000256" key="4">
    <source>
        <dbReference type="ARBA" id="ARBA00061204"/>
    </source>
</evidence>
<feature type="compositionally biased region" description="Basic and acidic residues" evidence="6">
    <location>
        <begin position="324"/>
        <end position="344"/>
    </location>
</feature>
<dbReference type="OrthoDB" id="10264655at2759"/>
<keyword evidence="3" id="KW-0131">Cell cycle</keyword>
<dbReference type="Pfam" id="PF00134">
    <property type="entry name" value="Cyclin_N"/>
    <property type="match status" value="1"/>
</dbReference>
<dbReference type="SMART" id="SM00385">
    <property type="entry name" value="CYCLIN"/>
    <property type="match status" value="2"/>
</dbReference>
<evidence type="ECO:0000256" key="2">
    <source>
        <dbReference type="ARBA" id="ARBA00023127"/>
    </source>
</evidence>
<evidence type="ECO:0000259" key="7">
    <source>
        <dbReference type="SMART" id="SM00385"/>
    </source>
</evidence>
<dbReference type="GO" id="GO:0016538">
    <property type="term" value="F:cyclin-dependent protein serine/threonine kinase regulator activity"/>
    <property type="evidence" value="ECO:0007669"/>
    <property type="project" value="InterPro"/>
</dbReference>
<dbReference type="Gene3D" id="1.10.472.10">
    <property type="entry name" value="Cyclin-like"/>
    <property type="match status" value="2"/>
</dbReference>
<comment type="similarity">
    <text evidence="4">Belongs to the cyclin family. Cyclin T subfamily.</text>
</comment>
<evidence type="ECO:0000313" key="9">
    <source>
        <dbReference type="Proteomes" id="UP000489600"/>
    </source>
</evidence>
<feature type="compositionally biased region" description="Polar residues" evidence="6">
    <location>
        <begin position="311"/>
        <end position="321"/>
    </location>
</feature>
<dbReference type="FunFam" id="1.10.472.10:FF:000026">
    <property type="entry name" value="Cyclin-T1-5 like"/>
    <property type="match status" value="1"/>
</dbReference>
<dbReference type="Pfam" id="PF02984">
    <property type="entry name" value="Cyclin_C"/>
    <property type="match status" value="1"/>
</dbReference>
<feature type="compositionally biased region" description="Acidic residues" evidence="6">
    <location>
        <begin position="445"/>
        <end position="454"/>
    </location>
</feature>
<protein>
    <recommendedName>
        <fullName evidence="7">Cyclin-like domain-containing protein</fullName>
    </recommendedName>
</protein>
<gene>
    <name evidence="8" type="ORF">ANE_LOCUS22864</name>
</gene>
<dbReference type="GO" id="GO:0006357">
    <property type="term" value="P:regulation of transcription by RNA polymerase II"/>
    <property type="evidence" value="ECO:0007669"/>
    <property type="project" value="InterPro"/>
</dbReference>
<keyword evidence="9" id="KW-1185">Reference proteome</keyword>
<name>A0A565CFD1_9BRAS</name>
<feature type="domain" description="Cyclin-like" evidence="7">
    <location>
        <begin position="63"/>
        <end position="162"/>
    </location>
</feature>
<dbReference type="InterPro" id="IPR013763">
    <property type="entry name" value="Cyclin-like_dom"/>
</dbReference>
<dbReference type="InterPro" id="IPR004367">
    <property type="entry name" value="Cyclin_C-dom"/>
</dbReference>
<keyword evidence="1" id="KW-0132">Cell division</keyword>
<feature type="domain" description="Cyclin-like" evidence="7">
    <location>
        <begin position="175"/>
        <end position="264"/>
    </location>
</feature>
<dbReference type="EMBL" id="CABITT030000007">
    <property type="protein sequence ID" value="VVB12420.1"/>
    <property type="molecule type" value="Genomic_DNA"/>
</dbReference>
<dbReference type="AlphaFoldDB" id="A0A565CFD1"/>
<feature type="region of interest" description="Disordered" evidence="6">
    <location>
        <begin position="434"/>
        <end position="472"/>
    </location>
</feature>
<comment type="caution">
    <text evidence="8">The sequence shown here is derived from an EMBL/GenBank/DDBJ whole genome shotgun (WGS) entry which is preliminary data.</text>
</comment>
<accession>A0A565CFD1</accession>
<feature type="region of interest" description="Disordered" evidence="6">
    <location>
        <begin position="274"/>
        <end position="361"/>
    </location>
</feature>
<evidence type="ECO:0000256" key="3">
    <source>
        <dbReference type="ARBA" id="ARBA00023306"/>
    </source>
</evidence>
<dbReference type="Proteomes" id="UP000489600">
    <property type="component" value="Unassembled WGS sequence"/>
</dbReference>
<feature type="compositionally biased region" description="Polar residues" evidence="6">
    <location>
        <begin position="345"/>
        <end position="358"/>
    </location>
</feature>
<evidence type="ECO:0000256" key="1">
    <source>
        <dbReference type="ARBA" id="ARBA00022618"/>
    </source>
</evidence>
<dbReference type="PANTHER" id="PTHR10026">
    <property type="entry name" value="CYCLIN"/>
    <property type="match status" value="1"/>
</dbReference>
<evidence type="ECO:0000256" key="6">
    <source>
        <dbReference type="SAM" id="MobiDB-lite"/>
    </source>
</evidence>
<organism evidence="8 9">
    <name type="scientific">Arabis nemorensis</name>
    <dbReference type="NCBI Taxonomy" id="586526"/>
    <lineage>
        <taxon>Eukaryota</taxon>
        <taxon>Viridiplantae</taxon>
        <taxon>Streptophyta</taxon>
        <taxon>Embryophyta</taxon>
        <taxon>Tracheophyta</taxon>
        <taxon>Spermatophyta</taxon>
        <taxon>Magnoliopsida</taxon>
        <taxon>eudicotyledons</taxon>
        <taxon>Gunneridae</taxon>
        <taxon>Pentapetalae</taxon>
        <taxon>rosids</taxon>
        <taxon>malvids</taxon>
        <taxon>Brassicales</taxon>
        <taxon>Brassicaceae</taxon>
        <taxon>Arabideae</taxon>
        <taxon>Arabis</taxon>
    </lineage>
</organism>
<dbReference type="InterPro" id="IPR036915">
    <property type="entry name" value="Cyclin-like_sf"/>
</dbReference>